<dbReference type="Proteomes" id="UP000321577">
    <property type="component" value="Unassembled WGS sequence"/>
</dbReference>
<dbReference type="Pfam" id="PF03473">
    <property type="entry name" value="MOSC"/>
    <property type="match status" value="1"/>
</dbReference>
<dbReference type="InterPro" id="IPR005302">
    <property type="entry name" value="MoCF_Sase_C"/>
</dbReference>
<reference evidence="3 4" key="1">
    <citation type="submission" date="2019-07" db="EMBL/GenBank/DDBJ databases">
        <title>Whole genome shotgun sequence of Brevifollis gellanilyticus NBRC 108608.</title>
        <authorList>
            <person name="Hosoyama A."/>
            <person name="Uohara A."/>
            <person name="Ohji S."/>
            <person name="Ichikawa N."/>
        </authorList>
    </citation>
    <scope>NUCLEOTIDE SEQUENCE [LARGE SCALE GENOMIC DNA]</scope>
    <source>
        <strain evidence="3 4">NBRC 108608</strain>
    </source>
</reference>
<dbReference type="GO" id="GO:0030151">
    <property type="term" value="F:molybdenum ion binding"/>
    <property type="evidence" value="ECO:0007669"/>
    <property type="project" value="InterPro"/>
</dbReference>
<dbReference type="InterPro" id="IPR011037">
    <property type="entry name" value="Pyrv_Knase-like_insert_dom_sf"/>
</dbReference>
<keyword evidence="4" id="KW-1185">Reference proteome</keyword>
<dbReference type="RefSeq" id="WP_146856198.1">
    <property type="nucleotide sequence ID" value="NZ_BKAG01000093.1"/>
</dbReference>
<dbReference type="GO" id="GO:0003824">
    <property type="term" value="F:catalytic activity"/>
    <property type="evidence" value="ECO:0007669"/>
    <property type="project" value="InterPro"/>
</dbReference>
<dbReference type="GO" id="GO:0030170">
    <property type="term" value="F:pyridoxal phosphate binding"/>
    <property type="evidence" value="ECO:0007669"/>
    <property type="project" value="InterPro"/>
</dbReference>
<gene>
    <name evidence="3" type="ORF">BGE01nite_56710</name>
</gene>
<comment type="caution">
    <text evidence="3">The sequence shown here is derived from an EMBL/GenBank/DDBJ whole genome shotgun (WGS) entry which is preliminary data.</text>
</comment>
<dbReference type="SUPFAM" id="SSF50800">
    <property type="entry name" value="PK beta-barrel domain-like"/>
    <property type="match status" value="1"/>
</dbReference>
<evidence type="ECO:0000313" key="3">
    <source>
        <dbReference type="EMBL" id="GEP46380.1"/>
    </source>
</evidence>
<dbReference type="EMBL" id="BKAG01000093">
    <property type="protein sequence ID" value="GEP46380.1"/>
    <property type="molecule type" value="Genomic_DNA"/>
</dbReference>
<dbReference type="OrthoDB" id="192945at2"/>
<organism evidence="3 4">
    <name type="scientific">Brevifollis gellanilyticus</name>
    <dbReference type="NCBI Taxonomy" id="748831"/>
    <lineage>
        <taxon>Bacteria</taxon>
        <taxon>Pseudomonadati</taxon>
        <taxon>Verrucomicrobiota</taxon>
        <taxon>Verrucomicrobiia</taxon>
        <taxon>Verrucomicrobiales</taxon>
        <taxon>Verrucomicrobiaceae</taxon>
    </lineage>
</organism>
<evidence type="ECO:0000256" key="1">
    <source>
        <dbReference type="SAM" id="MobiDB-lite"/>
    </source>
</evidence>
<evidence type="ECO:0000259" key="2">
    <source>
        <dbReference type="PROSITE" id="PS51340"/>
    </source>
</evidence>
<dbReference type="InterPro" id="IPR052716">
    <property type="entry name" value="MOSC_domain"/>
</dbReference>
<dbReference type="Gene3D" id="2.40.33.20">
    <property type="entry name" value="PK beta-barrel domain-like"/>
    <property type="match status" value="1"/>
</dbReference>
<dbReference type="AlphaFoldDB" id="A0A512MI23"/>
<protein>
    <recommendedName>
        <fullName evidence="2">MOSC domain-containing protein</fullName>
    </recommendedName>
</protein>
<feature type="region of interest" description="Disordered" evidence="1">
    <location>
        <begin position="1"/>
        <end position="20"/>
    </location>
</feature>
<dbReference type="PANTHER" id="PTHR36930:SF1">
    <property type="entry name" value="MOSC DOMAIN-CONTAINING PROTEIN"/>
    <property type="match status" value="1"/>
</dbReference>
<sequence length="177" mass="19935">MSTPSVTDPESHPPPPRQDVPVLHAKLIKIYISSGHDYWGRQGEGRLQHGIQDVPEVECVPERGLRGDRYCLKKAGHKAQVTFFSAEVFDQLREQFQLPKLPASIFRRNLIVQGACLQDWLGKRFLFQGIEFEGTQECKPCHWMDRAIAEGAEAYLKTAFRGGLRAKIITAGILHVG</sequence>
<evidence type="ECO:0000313" key="4">
    <source>
        <dbReference type="Proteomes" id="UP000321577"/>
    </source>
</evidence>
<name>A0A512MI23_9BACT</name>
<feature type="domain" description="MOSC" evidence="2">
    <location>
        <begin position="52"/>
        <end position="177"/>
    </location>
</feature>
<accession>A0A512MI23</accession>
<proteinExistence type="predicted"/>
<dbReference type="PROSITE" id="PS51340">
    <property type="entry name" value="MOSC"/>
    <property type="match status" value="1"/>
</dbReference>
<dbReference type="PANTHER" id="PTHR36930">
    <property type="entry name" value="METAL-SULFUR CLUSTER BIOSYNTHESIS PROTEINS YUAD-RELATED"/>
    <property type="match status" value="1"/>
</dbReference>